<reference evidence="1 2" key="1">
    <citation type="submission" date="2016-07" db="EMBL/GenBank/DDBJ databases">
        <title>Genome analysis of Flavihumibacter stibioxidans YS-17.</title>
        <authorList>
            <person name="Shi K."/>
            <person name="Han Y."/>
            <person name="Wang G."/>
        </authorList>
    </citation>
    <scope>NUCLEOTIDE SEQUENCE [LARGE SCALE GENOMIC DNA]</scope>
    <source>
        <strain evidence="1 2">YS-17</strain>
    </source>
</reference>
<evidence type="ECO:0008006" key="3">
    <source>
        <dbReference type="Google" id="ProtNLM"/>
    </source>
</evidence>
<gene>
    <name evidence="1" type="ORF">BC349_12875</name>
</gene>
<accession>A0ABR7MBR7</accession>
<organism evidence="1 2">
    <name type="scientific">Flavihumibacter stibioxidans</name>
    <dbReference type="NCBI Taxonomy" id="1834163"/>
    <lineage>
        <taxon>Bacteria</taxon>
        <taxon>Pseudomonadati</taxon>
        <taxon>Bacteroidota</taxon>
        <taxon>Chitinophagia</taxon>
        <taxon>Chitinophagales</taxon>
        <taxon>Chitinophagaceae</taxon>
        <taxon>Flavihumibacter</taxon>
    </lineage>
</organism>
<dbReference type="SUPFAM" id="SSF56935">
    <property type="entry name" value="Porins"/>
    <property type="match status" value="1"/>
</dbReference>
<sequence>MKPACFLKPILSVLLLLPALLMKAQVIDSVLLKLESQYPQEKIHLQFDKGAYNPGETIWLKAYLMSGHLLSGISKNVYTELVNGNGQVLQKKVSPVLMSGAAAAFDLPADLKDSVVFVRAYTRWMLNFDTAFLYVKAIPILSATPAQPATAKQVSSPQYFLELFPEGGDLVQDVPSRIAFKATDKRGWPVAFSGDLLTGKGAKIESFSSTHNGMGFFNLTPKAGETYKITWKDPSGKQQQVMVPAARPNGIVLELNHTSGGIQFNIKRKDGVPSPLPVVQVIAQTQQQLIYRAKVNLTKSALVTAVIPTEGVPAGIVQVTIFSEDNKPLAERIIFLNNQDYYFITDLNVPLKGLDKRDRNVIQVDVPDTIPCNLSMSITDADINPAQPGENDIYSQILLASDIKGYVHNPGYYFSSEADTVAQHLDLVMMTNGWRRFRWEDAIAGKFPVIKHLPEDYLTMEGSVTGLTKSELVNQEITGIINLKNGSQQFLTIPVQQDGKFYVPGMIFYDTAKLYYQFSNDKNKLLTTKALIDVKNNLLVKGPAFSVSPKWTPSFNPLDPLAQKKNQLMVEKNRALLDEQRKVQTLAGVTVVAKQKSKAEKMDEQYASGFFKGQEGYTFITEDDPFANGSMSILNYLQGKVPGLQITGAGTQMSLSWRGGTPVLYVNEMQGDVNMIQNTPMTDVAMIKVFRPPFFGAPGGGSGGAIAVYTKKGAALNDNVKGLDFASIPGYVPEKQFYSPDYMKYETEHKQTDNRTTLYWNPFIITDKNTRRILYTVYNNDISKRLRIVIEGVNADGKLTRIEKIIE</sequence>
<dbReference type="EMBL" id="MBUA01000023">
    <property type="protein sequence ID" value="MBC6491949.1"/>
    <property type="molecule type" value="Genomic_DNA"/>
</dbReference>
<proteinExistence type="predicted"/>
<name>A0ABR7MBR7_9BACT</name>
<evidence type="ECO:0000313" key="2">
    <source>
        <dbReference type="Proteomes" id="UP000765802"/>
    </source>
</evidence>
<dbReference type="RefSeq" id="WP_187257261.1">
    <property type="nucleotide sequence ID" value="NZ_JBHULF010000007.1"/>
</dbReference>
<comment type="caution">
    <text evidence="1">The sequence shown here is derived from an EMBL/GenBank/DDBJ whole genome shotgun (WGS) entry which is preliminary data.</text>
</comment>
<evidence type="ECO:0000313" key="1">
    <source>
        <dbReference type="EMBL" id="MBC6491949.1"/>
    </source>
</evidence>
<keyword evidence="2" id="KW-1185">Reference proteome</keyword>
<dbReference type="Proteomes" id="UP000765802">
    <property type="component" value="Unassembled WGS sequence"/>
</dbReference>
<protein>
    <recommendedName>
        <fullName evidence="3">MG2 domain-containing protein</fullName>
    </recommendedName>
</protein>